<dbReference type="EMBL" id="BAAAPN010000104">
    <property type="protein sequence ID" value="GAA1776050.1"/>
    <property type="molecule type" value="Genomic_DNA"/>
</dbReference>
<accession>A0ABP4XB65</accession>
<proteinExistence type="predicted"/>
<evidence type="ECO:0000313" key="3">
    <source>
        <dbReference type="Proteomes" id="UP001501475"/>
    </source>
</evidence>
<sequence length="83" mass="8997">MRGAVHGQRPEVCHGQIRPAVVEHPGTVLSTQYRGDLKVDQFWGGQRLTPQPGASGIPVRAVIGQRDRKDAGVNDEHDPPAQP</sequence>
<evidence type="ECO:0000313" key="2">
    <source>
        <dbReference type="EMBL" id="GAA1776050.1"/>
    </source>
</evidence>
<keyword evidence="3" id="KW-1185">Reference proteome</keyword>
<evidence type="ECO:0000256" key="1">
    <source>
        <dbReference type="SAM" id="MobiDB-lite"/>
    </source>
</evidence>
<name>A0ABP4XB65_9MICO</name>
<reference evidence="3" key="1">
    <citation type="journal article" date="2019" name="Int. J. Syst. Evol. Microbiol.">
        <title>The Global Catalogue of Microorganisms (GCM) 10K type strain sequencing project: providing services to taxonomists for standard genome sequencing and annotation.</title>
        <authorList>
            <consortium name="The Broad Institute Genomics Platform"/>
            <consortium name="The Broad Institute Genome Sequencing Center for Infectious Disease"/>
            <person name="Wu L."/>
            <person name="Ma J."/>
        </authorList>
    </citation>
    <scope>NUCLEOTIDE SEQUENCE [LARGE SCALE GENOMIC DNA]</scope>
    <source>
        <strain evidence="3">JCM 15591</strain>
    </source>
</reference>
<feature type="region of interest" description="Disordered" evidence="1">
    <location>
        <begin position="64"/>
        <end position="83"/>
    </location>
</feature>
<comment type="caution">
    <text evidence="2">The sequence shown here is derived from an EMBL/GenBank/DDBJ whole genome shotgun (WGS) entry which is preliminary data.</text>
</comment>
<organism evidence="2 3">
    <name type="scientific">Nostocoides vanveenii</name>
    <dbReference type="NCBI Taxonomy" id="330835"/>
    <lineage>
        <taxon>Bacteria</taxon>
        <taxon>Bacillati</taxon>
        <taxon>Actinomycetota</taxon>
        <taxon>Actinomycetes</taxon>
        <taxon>Micrococcales</taxon>
        <taxon>Intrasporangiaceae</taxon>
        <taxon>Nostocoides</taxon>
    </lineage>
</organism>
<feature type="compositionally biased region" description="Basic and acidic residues" evidence="1">
    <location>
        <begin position="65"/>
        <end position="83"/>
    </location>
</feature>
<protein>
    <submittedName>
        <fullName evidence="2">Uncharacterized protein</fullName>
    </submittedName>
</protein>
<gene>
    <name evidence="2" type="ORF">GCM10009810_36400</name>
</gene>
<dbReference type="Proteomes" id="UP001501475">
    <property type="component" value="Unassembled WGS sequence"/>
</dbReference>